<keyword evidence="8" id="KW-1185">Reference proteome</keyword>
<dbReference type="InterPro" id="IPR010664">
    <property type="entry name" value="LipoPS_assembly_LptC-rel"/>
</dbReference>
<gene>
    <name evidence="6" type="primary">lptC</name>
    <name evidence="7" type="ORF">EDC38_0121</name>
</gene>
<dbReference type="InterPro" id="IPR026265">
    <property type="entry name" value="LptC"/>
</dbReference>
<dbReference type="PANTHER" id="PTHR37481:SF1">
    <property type="entry name" value="LIPOPOLYSACCHARIDE EXPORT SYSTEM PROTEIN LPTC"/>
    <property type="match status" value="1"/>
</dbReference>
<evidence type="ECO:0000256" key="6">
    <source>
        <dbReference type="HAMAP-Rule" id="MF_01915"/>
    </source>
</evidence>
<dbReference type="Proteomes" id="UP000273643">
    <property type="component" value="Unassembled WGS sequence"/>
</dbReference>
<dbReference type="AlphaFoldDB" id="A0A3N1NX15"/>
<dbReference type="GO" id="GO:0043165">
    <property type="term" value="P:Gram-negative-bacterium-type cell outer membrane assembly"/>
    <property type="evidence" value="ECO:0007669"/>
    <property type="project" value="UniProtKB-UniRule"/>
</dbReference>
<dbReference type="OrthoDB" id="5733457at2"/>
<dbReference type="Gene3D" id="2.60.450.10">
    <property type="entry name" value="Lipopolysaccharide (LPS) transport protein A like domain"/>
    <property type="match status" value="1"/>
</dbReference>
<dbReference type="NCBIfam" id="TIGR04409">
    <property type="entry name" value="LptC_YrbK"/>
    <property type="match status" value="1"/>
</dbReference>
<evidence type="ECO:0000256" key="3">
    <source>
        <dbReference type="ARBA" id="ARBA00022692"/>
    </source>
</evidence>
<accession>A0A3N1NX15</accession>
<reference evidence="7 8" key="1">
    <citation type="submission" date="2018-11" db="EMBL/GenBank/DDBJ databases">
        <title>Genomic Encyclopedia of Type Strains, Phase IV (KMG-IV): sequencing the most valuable type-strain genomes for metagenomic binning, comparative biology and taxonomic classification.</title>
        <authorList>
            <person name="Goeker M."/>
        </authorList>
    </citation>
    <scope>NUCLEOTIDE SEQUENCE [LARGE SCALE GENOMIC DNA]</scope>
    <source>
        <strain evidence="7 8">DSM 16974</strain>
    </source>
</reference>
<dbReference type="PANTHER" id="PTHR37481">
    <property type="entry name" value="LIPOPOLYSACCHARIDE EXPORT SYSTEM PROTEIN LPTC"/>
    <property type="match status" value="1"/>
</dbReference>
<dbReference type="InterPro" id="IPR052363">
    <property type="entry name" value="LPS_export_LptC"/>
</dbReference>
<keyword evidence="3 6" id="KW-0812">Transmembrane</keyword>
<evidence type="ECO:0000256" key="1">
    <source>
        <dbReference type="ARBA" id="ARBA00022475"/>
    </source>
</evidence>
<comment type="subcellular location">
    <subcellularLocation>
        <location evidence="6">Cell inner membrane</location>
        <topology evidence="6">Single-pass membrane protein</topology>
    </subcellularLocation>
</comment>
<dbReference type="HAMAP" id="MF_01915">
    <property type="entry name" value="LPS_assembly_LptC"/>
    <property type="match status" value="1"/>
</dbReference>
<dbReference type="EMBL" id="RJUK01000001">
    <property type="protein sequence ID" value="ROQ19537.1"/>
    <property type="molecule type" value="Genomic_DNA"/>
</dbReference>
<evidence type="ECO:0000256" key="4">
    <source>
        <dbReference type="ARBA" id="ARBA00022989"/>
    </source>
</evidence>
<comment type="subunit">
    <text evidence="6">Component of the lipopolysaccharide transport and assembly complex. Interacts with LptA and the LptBFG transporter complex.</text>
</comment>
<dbReference type="Pfam" id="PF06835">
    <property type="entry name" value="LptC"/>
    <property type="match status" value="1"/>
</dbReference>
<dbReference type="GO" id="GO:0005886">
    <property type="term" value="C:plasma membrane"/>
    <property type="evidence" value="ECO:0007669"/>
    <property type="project" value="UniProtKB-SubCell"/>
</dbReference>
<dbReference type="GO" id="GO:0017089">
    <property type="term" value="F:glycolipid transfer activity"/>
    <property type="evidence" value="ECO:0007669"/>
    <property type="project" value="TreeGrafter"/>
</dbReference>
<evidence type="ECO:0000313" key="8">
    <source>
        <dbReference type="Proteomes" id="UP000273643"/>
    </source>
</evidence>
<keyword evidence="2 6" id="KW-0997">Cell inner membrane</keyword>
<organism evidence="7 8">
    <name type="scientific">Marinimicrobium koreense</name>
    <dbReference type="NCBI Taxonomy" id="306545"/>
    <lineage>
        <taxon>Bacteria</taxon>
        <taxon>Pseudomonadati</taxon>
        <taxon>Pseudomonadota</taxon>
        <taxon>Gammaproteobacteria</taxon>
        <taxon>Cellvibrionales</taxon>
        <taxon>Cellvibrionaceae</taxon>
        <taxon>Marinimicrobium</taxon>
    </lineage>
</organism>
<dbReference type="GO" id="GO:0015221">
    <property type="term" value="F:lipopolysaccharide transmembrane transporter activity"/>
    <property type="evidence" value="ECO:0007669"/>
    <property type="project" value="InterPro"/>
</dbReference>
<comment type="caution">
    <text evidence="7">The sequence shown here is derived from an EMBL/GenBank/DDBJ whole genome shotgun (WGS) entry which is preliminary data.</text>
</comment>
<evidence type="ECO:0000313" key="7">
    <source>
        <dbReference type="EMBL" id="ROQ19537.1"/>
    </source>
</evidence>
<comment type="function">
    <text evidence="6">Involved in the assembly of lipopolysaccharide (LPS). Required for the translocation of LPS from the inner membrane to the outer membrane. Facilitates the transfer of LPS from the inner membrane to the periplasmic protein LptA. Could be a docking site for LptA.</text>
</comment>
<comment type="similarity">
    <text evidence="6">Belongs to the LptC family.</text>
</comment>
<dbReference type="GO" id="GO:0030288">
    <property type="term" value="C:outer membrane-bounded periplasmic space"/>
    <property type="evidence" value="ECO:0007669"/>
    <property type="project" value="TreeGrafter"/>
</dbReference>
<protein>
    <recommendedName>
        <fullName evidence="6">Lipopolysaccharide export system protein LptC</fullName>
    </recommendedName>
</protein>
<sequence>MWKHPLTWIGLFLLIALVAVWDYSPEDLLRAPPEAQTRFPQAFMVASETRRYDPEGQLQYRMLSERADHFQHLPNRSSPKDYSLIQAPDVTVFGEDTPPWQLTARLGRSDATGETLVFTGEVRAWQQSANGAMEITTPELQVEPNRQFAQTDKAVTMRSPQGRHDAVGMRADLAEDQIELLSEVRGTYEPPQGN</sequence>
<dbReference type="RefSeq" id="WP_123636885.1">
    <property type="nucleotide sequence ID" value="NZ_RJUK01000001.1"/>
</dbReference>
<proteinExistence type="inferred from homology"/>
<keyword evidence="1 6" id="KW-1003">Cell membrane</keyword>
<keyword evidence="4 6" id="KW-1133">Transmembrane helix</keyword>
<name>A0A3N1NX15_9GAMM</name>
<evidence type="ECO:0000256" key="2">
    <source>
        <dbReference type="ARBA" id="ARBA00022519"/>
    </source>
</evidence>
<keyword evidence="5 6" id="KW-0472">Membrane</keyword>
<evidence type="ECO:0000256" key="5">
    <source>
        <dbReference type="ARBA" id="ARBA00023136"/>
    </source>
</evidence>